<gene>
    <name evidence="2" type="ORF">GCT13_27890</name>
</gene>
<evidence type="ECO:0000259" key="1">
    <source>
        <dbReference type="Pfam" id="PF00535"/>
    </source>
</evidence>
<evidence type="ECO:0000313" key="3">
    <source>
        <dbReference type="Proteomes" id="UP000484381"/>
    </source>
</evidence>
<accession>A0A7X1NEN8</accession>
<dbReference type="PANTHER" id="PTHR22916:SF3">
    <property type="entry name" value="UDP-GLCNAC:BETAGAL BETA-1,3-N-ACETYLGLUCOSAMINYLTRANSFERASE-LIKE PROTEIN 1"/>
    <property type="match status" value="1"/>
</dbReference>
<dbReference type="AlphaFoldDB" id="A0A7X1NEN8"/>
<dbReference type="CDD" id="cd00761">
    <property type="entry name" value="Glyco_tranf_GTA_type"/>
    <property type="match status" value="1"/>
</dbReference>
<dbReference type="InterPro" id="IPR029044">
    <property type="entry name" value="Nucleotide-diphossugar_trans"/>
</dbReference>
<keyword evidence="3" id="KW-1185">Reference proteome</keyword>
<organism evidence="2 3">
    <name type="scientific">Paraburkholderia franconis</name>
    <dbReference type="NCBI Taxonomy" id="2654983"/>
    <lineage>
        <taxon>Bacteria</taxon>
        <taxon>Pseudomonadati</taxon>
        <taxon>Pseudomonadota</taxon>
        <taxon>Betaproteobacteria</taxon>
        <taxon>Burkholderiales</taxon>
        <taxon>Burkholderiaceae</taxon>
        <taxon>Paraburkholderia</taxon>
    </lineage>
</organism>
<dbReference type="RefSeq" id="WP_152763549.1">
    <property type="nucleotide sequence ID" value="NZ_WHNP01000031.1"/>
</dbReference>
<reference evidence="2 3" key="1">
    <citation type="submission" date="2019-10" db="EMBL/GenBank/DDBJ databases">
        <title>Paraburkholderia sp. isolated from nodules of Mimosa pudica from Brazilian Atlantic Forest soils.</title>
        <authorList>
            <person name="Paulitsch F."/>
            <person name="Hungria M."/>
            <person name="Dall'Agnol R."/>
        </authorList>
    </citation>
    <scope>NUCLEOTIDE SEQUENCE [LARGE SCALE GENOMIC DNA]</scope>
    <source>
        <strain evidence="2 3">CNPSo 3157</strain>
    </source>
</reference>
<comment type="caution">
    <text evidence="2">The sequence shown here is derived from an EMBL/GenBank/DDBJ whole genome shotgun (WGS) entry which is preliminary data.</text>
</comment>
<dbReference type="Gene3D" id="3.90.550.10">
    <property type="entry name" value="Spore Coat Polysaccharide Biosynthesis Protein SpsA, Chain A"/>
    <property type="match status" value="1"/>
</dbReference>
<proteinExistence type="predicted"/>
<feature type="domain" description="Glycosyltransferase 2-like" evidence="1">
    <location>
        <begin position="10"/>
        <end position="171"/>
    </location>
</feature>
<evidence type="ECO:0000313" key="2">
    <source>
        <dbReference type="EMBL" id="MPW20598.1"/>
    </source>
</evidence>
<keyword evidence="2" id="KW-0808">Transferase</keyword>
<protein>
    <submittedName>
        <fullName evidence="2">Glycosyltransferase</fullName>
    </submittedName>
</protein>
<dbReference type="GO" id="GO:0016758">
    <property type="term" value="F:hexosyltransferase activity"/>
    <property type="evidence" value="ECO:0007669"/>
    <property type="project" value="UniProtKB-ARBA"/>
</dbReference>
<sequence length="356" mass="40263">MSNSPLLSYLVLSYNYESYIDRTIRSILEQTVQDFEIVVVDDCSKDNSVGVIRSFNDPRIRLLLNDQNIGGAASYNRAVSEARGEWLVNLDADDWIAPNKAEIQLAAVKSNPHLDILGTYVAFFDEDGIPHGSTHELETIVNQEHKVNQIDTWIGANHLCRSSSMVRRAAHLRFGLDDPTMVRAPDFELWTRALREGCQFAIIPEKLTSLRVHSSGLTHGDPLGTFLEMTYAMSYNLIPLAEKNALHSSVARIVAWVCRHDALNRLQPAVAYRLIGMVMEPGAPQDFATFKAKLNDFDHRPELATIGRRCLSLFSPGAQPYQMISKLNKDIEAYIEARDYWQAQSEMWMQAYQSKN</sequence>
<dbReference type="Proteomes" id="UP000484381">
    <property type="component" value="Unassembled WGS sequence"/>
</dbReference>
<name>A0A7X1NEN8_9BURK</name>
<dbReference type="SUPFAM" id="SSF53448">
    <property type="entry name" value="Nucleotide-diphospho-sugar transferases"/>
    <property type="match status" value="1"/>
</dbReference>
<dbReference type="PANTHER" id="PTHR22916">
    <property type="entry name" value="GLYCOSYLTRANSFERASE"/>
    <property type="match status" value="1"/>
</dbReference>
<dbReference type="InterPro" id="IPR001173">
    <property type="entry name" value="Glyco_trans_2-like"/>
</dbReference>
<dbReference type="Pfam" id="PF00535">
    <property type="entry name" value="Glycos_transf_2"/>
    <property type="match status" value="1"/>
</dbReference>
<dbReference type="EMBL" id="WHNP01000031">
    <property type="protein sequence ID" value="MPW20598.1"/>
    <property type="molecule type" value="Genomic_DNA"/>
</dbReference>